<evidence type="ECO:0000313" key="2">
    <source>
        <dbReference type="EMBL" id="OGI49203.1"/>
    </source>
</evidence>
<dbReference type="Proteomes" id="UP000178885">
    <property type="component" value="Unassembled WGS sequence"/>
</dbReference>
<gene>
    <name evidence="2" type="ORF">A2151_06735</name>
</gene>
<dbReference type="InterPro" id="IPR045445">
    <property type="entry name" value="DUF6502"/>
</dbReference>
<feature type="region of interest" description="Disordered" evidence="1">
    <location>
        <begin position="41"/>
        <end position="75"/>
    </location>
</feature>
<name>A0A1F6TVM9_9PROT</name>
<comment type="caution">
    <text evidence="2">The sequence shown here is derived from an EMBL/GenBank/DDBJ whole genome shotgun (WGS) entry which is preliminary data.</text>
</comment>
<dbReference type="Pfam" id="PF20112">
    <property type="entry name" value="DUF6502"/>
    <property type="match status" value="1"/>
</dbReference>
<dbReference type="AlphaFoldDB" id="A0A1F6TVM9"/>
<evidence type="ECO:0000313" key="3">
    <source>
        <dbReference type="Proteomes" id="UP000178885"/>
    </source>
</evidence>
<protein>
    <submittedName>
        <fullName evidence="2">Uncharacterized protein</fullName>
    </submittedName>
</protein>
<proteinExistence type="predicted"/>
<reference evidence="2 3" key="1">
    <citation type="journal article" date="2016" name="Nat. Commun.">
        <title>Thousands of microbial genomes shed light on interconnected biogeochemical processes in an aquifer system.</title>
        <authorList>
            <person name="Anantharaman K."/>
            <person name="Brown C.T."/>
            <person name="Hug L.A."/>
            <person name="Sharon I."/>
            <person name="Castelle C.J."/>
            <person name="Probst A.J."/>
            <person name="Thomas B.C."/>
            <person name="Singh A."/>
            <person name="Wilkins M.J."/>
            <person name="Karaoz U."/>
            <person name="Brodie E.L."/>
            <person name="Williams K.H."/>
            <person name="Hubbard S.S."/>
            <person name="Banfield J.F."/>
        </authorList>
    </citation>
    <scope>NUCLEOTIDE SEQUENCE [LARGE SCALE GENOMIC DNA]</scope>
</reference>
<evidence type="ECO:0000256" key="1">
    <source>
        <dbReference type="SAM" id="MobiDB-lite"/>
    </source>
</evidence>
<dbReference type="STRING" id="1817760.A2151_06735"/>
<dbReference type="EMBL" id="MFSU01000003">
    <property type="protein sequence ID" value="OGI49203.1"/>
    <property type="molecule type" value="Genomic_DNA"/>
</dbReference>
<organism evidence="2 3">
    <name type="scientific">Candidatus Muproteobacteria bacterium RBG_16_65_34</name>
    <dbReference type="NCBI Taxonomy" id="1817760"/>
    <lineage>
        <taxon>Bacteria</taxon>
        <taxon>Pseudomonadati</taxon>
        <taxon>Pseudomonadota</taxon>
        <taxon>Candidatus Muproteobacteria</taxon>
    </lineage>
</organism>
<sequence>MYMALFRNLNMTAWTLLAIVVLGAEQAQALLEKVERKLSKRGRDVNSSEAGTGGMGAGSGFDDLEEHFEKQPEEV</sequence>
<accession>A0A1F6TVM9</accession>